<proteinExistence type="predicted"/>
<dbReference type="EMBL" id="SWBM01000008">
    <property type="protein sequence ID" value="TKC14730.1"/>
    <property type="molecule type" value="Genomic_DNA"/>
</dbReference>
<dbReference type="Gene3D" id="3.30.200.20">
    <property type="entry name" value="Phosphorylase Kinase, domain 1"/>
    <property type="match status" value="1"/>
</dbReference>
<dbReference type="InterPro" id="IPR011009">
    <property type="entry name" value="Kinase-like_dom_sf"/>
</dbReference>
<dbReference type="RefSeq" id="WP_136833455.1">
    <property type="nucleotide sequence ID" value="NZ_SWBM01000008.1"/>
</dbReference>
<name>A0A4V5P0N6_9BACI</name>
<organism evidence="1 2">
    <name type="scientific">Robertmurraya kyonggiensis</name>
    <dbReference type="NCBI Taxonomy" id="1037680"/>
    <lineage>
        <taxon>Bacteria</taxon>
        <taxon>Bacillati</taxon>
        <taxon>Bacillota</taxon>
        <taxon>Bacilli</taxon>
        <taxon>Bacillales</taxon>
        <taxon>Bacillaceae</taxon>
        <taxon>Robertmurraya</taxon>
    </lineage>
</organism>
<dbReference type="SUPFAM" id="SSF56112">
    <property type="entry name" value="Protein kinase-like (PK-like)"/>
    <property type="match status" value="1"/>
</dbReference>
<sequence length="223" mass="26176">MKHHTIEEVLKDIQVLSTKDNDPVIVKGFSEVLKCVGIGTDAAVFQIEDDTRYVYKVFSDDKLETMEREKQVYEHLGESPFFPIYYGAGSNFLILSYEKGITLYDCLLKGVHIPKQVIWDVEEAREYAISKGLNPRDIHLKNILLHEGRGKLLDVSEYLKEGNDHRWTYLKKGYEDYYELIDGREVPLWLIETVRKWYNLTPNGQLDFQEFVHKLIKLFRRIG</sequence>
<reference evidence="1 2" key="1">
    <citation type="journal article" date="2011" name="J. Microbiol.">
        <title>Bacillus kyonggiensis sp. nov., isolated from soil of a lettuce field.</title>
        <authorList>
            <person name="Dong K."/>
            <person name="Lee S."/>
        </authorList>
    </citation>
    <scope>NUCLEOTIDE SEQUENCE [LARGE SCALE GENOMIC DNA]</scope>
    <source>
        <strain evidence="1 2">NB22</strain>
    </source>
</reference>
<gene>
    <name evidence="1" type="ORF">FA727_21020</name>
</gene>
<keyword evidence="1" id="KW-0723">Serine/threonine-protein kinase</keyword>
<evidence type="ECO:0000313" key="1">
    <source>
        <dbReference type="EMBL" id="TKC14730.1"/>
    </source>
</evidence>
<keyword evidence="2" id="KW-1185">Reference proteome</keyword>
<comment type="caution">
    <text evidence="1">The sequence shown here is derived from an EMBL/GenBank/DDBJ whole genome shotgun (WGS) entry which is preliminary data.</text>
</comment>
<evidence type="ECO:0000313" key="2">
    <source>
        <dbReference type="Proteomes" id="UP000307756"/>
    </source>
</evidence>
<keyword evidence="1" id="KW-0808">Transferase</keyword>
<dbReference type="OrthoDB" id="529320at2"/>
<protein>
    <submittedName>
        <fullName evidence="1">Serine/threonine protein kinase</fullName>
    </submittedName>
</protein>
<accession>A0A4V5P0N6</accession>
<dbReference type="AlphaFoldDB" id="A0A4V5P0N6"/>
<dbReference type="GO" id="GO:0004674">
    <property type="term" value="F:protein serine/threonine kinase activity"/>
    <property type="evidence" value="ECO:0007669"/>
    <property type="project" value="UniProtKB-KW"/>
</dbReference>
<dbReference type="Proteomes" id="UP000307756">
    <property type="component" value="Unassembled WGS sequence"/>
</dbReference>
<keyword evidence="1" id="KW-0418">Kinase</keyword>